<feature type="compositionally biased region" description="Low complexity" evidence="1">
    <location>
        <begin position="29"/>
        <end position="44"/>
    </location>
</feature>
<dbReference type="AlphaFoldDB" id="A0A1E5VMR8"/>
<dbReference type="STRING" id="888268.A0A1E5VMR8"/>
<organism evidence="3 4">
    <name type="scientific">Dichanthelium oligosanthes</name>
    <dbReference type="NCBI Taxonomy" id="888268"/>
    <lineage>
        <taxon>Eukaryota</taxon>
        <taxon>Viridiplantae</taxon>
        <taxon>Streptophyta</taxon>
        <taxon>Embryophyta</taxon>
        <taxon>Tracheophyta</taxon>
        <taxon>Spermatophyta</taxon>
        <taxon>Magnoliopsida</taxon>
        <taxon>Liliopsida</taxon>
        <taxon>Poales</taxon>
        <taxon>Poaceae</taxon>
        <taxon>PACMAD clade</taxon>
        <taxon>Panicoideae</taxon>
        <taxon>Panicodae</taxon>
        <taxon>Paniceae</taxon>
        <taxon>Dichantheliinae</taxon>
        <taxon>Dichanthelium</taxon>
    </lineage>
</organism>
<reference evidence="3 4" key="1">
    <citation type="submission" date="2016-09" db="EMBL/GenBank/DDBJ databases">
        <title>The draft genome of Dichanthelium oligosanthes: A C3 panicoid grass species.</title>
        <authorList>
            <person name="Studer A.J."/>
            <person name="Schnable J.C."/>
            <person name="Brutnell T.P."/>
        </authorList>
    </citation>
    <scope>NUCLEOTIDE SEQUENCE [LARGE SCALE GENOMIC DNA]</scope>
    <source>
        <strain evidence="4">cv. Kellogg 1175</strain>
        <tissue evidence="3">Leaf</tissue>
    </source>
</reference>
<gene>
    <name evidence="3" type="ORF">BAE44_0012552</name>
</gene>
<feature type="region of interest" description="Disordered" evidence="1">
    <location>
        <begin position="24"/>
        <end position="49"/>
    </location>
</feature>
<dbReference type="PANTHER" id="PTHR33115:SF43">
    <property type="entry name" value="BLE2 PROTEIN"/>
    <property type="match status" value="1"/>
</dbReference>
<evidence type="ECO:0000313" key="4">
    <source>
        <dbReference type="Proteomes" id="UP000095767"/>
    </source>
</evidence>
<proteinExistence type="predicted"/>
<evidence type="ECO:0000313" key="3">
    <source>
        <dbReference type="EMBL" id="OEL26429.1"/>
    </source>
</evidence>
<name>A0A1E5VMR8_9POAL</name>
<evidence type="ECO:0000256" key="2">
    <source>
        <dbReference type="SAM" id="Phobius"/>
    </source>
</evidence>
<accession>A0A1E5VMR8</accession>
<dbReference type="EMBL" id="LWDX02034648">
    <property type="protein sequence ID" value="OEL26429.1"/>
    <property type="molecule type" value="Genomic_DNA"/>
</dbReference>
<sequence length="128" mass="14135">MATTRTPSNHDQHSISVEITAHGDAASGEAPQQSKSSAEQQSESSVERKRVKKKLENLNKIVFFIALFDWAGNAIGTLSFLWATVVLLGGFCSLLSRKDFWFATVMVFMEGSRITPRRYLISAPVGQT</sequence>
<dbReference type="OrthoDB" id="685634at2759"/>
<keyword evidence="2" id="KW-0472">Membrane</keyword>
<keyword evidence="4" id="KW-1185">Reference proteome</keyword>
<dbReference type="Proteomes" id="UP000095767">
    <property type="component" value="Unassembled WGS sequence"/>
</dbReference>
<keyword evidence="2" id="KW-0812">Transmembrane</keyword>
<dbReference type="PANTHER" id="PTHR33115">
    <property type="entry name" value="ARM REPEAT SUPERFAMILY PROTEIN"/>
    <property type="match status" value="1"/>
</dbReference>
<feature type="transmembrane region" description="Helical" evidence="2">
    <location>
        <begin position="57"/>
        <end position="73"/>
    </location>
</feature>
<protein>
    <submittedName>
        <fullName evidence="3">Uncharacterized protein</fullName>
    </submittedName>
</protein>
<evidence type="ECO:0000256" key="1">
    <source>
        <dbReference type="SAM" id="MobiDB-lite"/>
    </source>
</evidence>
<comment type="caution">
    <text evidence="3">The sequence shown here is derived from an EMBL/GenBank/DDBJ whole genome shotgun (WGS) entry which is preliminary data.</text>
</comment>
<feature type="non-terminal residue" evidence="3">
    <location>
        <position position="128"/>
    </location>
</feature>
<keyword evidence="2" id="KW-1133">Transmembrane helix</keyword>